<dbReference type="AlphaFoldDB" id="A0A3M3A5B2"/>
<comment type="caution">
    <text evidence="1">The sequence shown here is derived from an EMBL/GenBank/DDBJ whole genome shotgun (WGS) entry which is preliminary data.</text>
</comment>
<reference evidence="1 2" key="1">
    <citation type="submission" date="2018-08" db="EMBL/GenBank/DDBJ databases">
        <title>Recombination of ecologically and evolutionarily significant loci maintains genetic cohesion in the Pseudomonas syringae species complex.</title>
        <authorList>
            <person name="Dillon M."/>
            <person name="Thakur S."/>
            <person name="Almeida R.N.D."/>
            <person name="Weir B.S."/>
            <person name="Guttman D.S."/>
        </authorList>
    </citation>
    <scope>NUCLEOTIDE SEQUENCE [LARGE SCALE GENOMIC DNA]</scope>
    <source>
        <strain evidence="1 2">ICMP 8636</strain>
    </source>
</reference>
<evidence type="ECO:0000313" key="1">
    <source>
        <dbReference type="EMBL" id="RML95477.1"/>
    </source>
</evidence>
<sequence>MAAEAFCAEVCGYRSWVRWSAVMSSTEIQITKSQPIIGLAFLATLQAGDAGVLLGQLAQCLFGFGQLGAFLGDDFRRCLVDEGGVGQLAADALHFALQALDFLVQTRQFGPFVDQPGHRHQHFHVTHQRGGRQWRFCTLGQYGHRFQLGELLEQVIVFAQTTLILGTHILEEQLQRLARADVHLATDVTHGEHQALEPFDIVFGRLIDACFVGHRPGLQHDGLALRTGQRREALPDFFGDERHERVRKTQRDFEHADQCTACATLTFDRCGFIPQHRLGQLQIPVAILVPDELVQRLGREVEAELIQLAGHFGFRALQLRDDPAISQRQFDSFAVLAAVFAFVQHVARSVPDLVAEVAIAFDAAHVELDVATCGRQRAEGKAQGVGAVAGDAVGELLAGLLLDLLRQLRLHQTTGAFLYQRFEVDTVDDVQRVKHVALGLGHLLALAVTHQTVHVNSLERDLRRAVLVLHQVHGEHDHPGDPEENDVEASDQYVGGVEGLQCLGLFRPAERGEGPQARAEPGVEYVVVLLQRDFRAKVVLGANFGFVAADVNLAGLVVPGRNAMAPPELTADAPVLDVAHPREIHVFVLLGHERDTAVFDSGNRRLGQRFGGDIPLIGQPRLDDGAGTVAFRHLQGVIIDADQQAGGIKRSNDLLARFKAVETGVVRRQAAVDAFVQRAIKVENLSSSENVGILVEDVQQRQVVAFADFIVVEVMRRGDFHAAGAEFRVAVVVRDDRDAAAYQRQFDELADQCLVALVLWVHRNGGVTEHGFRASGGNDQVIQTFGVFCTVGQRIAQVPQMAFLVVVLHFKVGNRGVQLGVPVDQTLATVNEAVFMQAHEGLLHGVGQAVVHGEALAAPVHGRAQTADLTADVAAGLGFPFPDLVQKLLAAQLMTAYALRFKTTLHQHLRGDTGVVGARLPQRVATLHATETDQGVHDRVIETVAHVQAAGDVRRRDHDGVRVTHALRSEVVLGLPGLVPGSFDGVRLVSLVHARREPVALIRKPVSIDLTASDKP</sequence>
<organism evidence="1 2">
    <name type="scientific">Pseudomonas amygdali pv. eriobotryae</name>
    <dbReference type="NCBI Taxonomy" id="129137"/>
    <lineage>
        <taxon>Bacteria</taxon>
        <taxon>Pseudomonadati</taxon>
        <taxon>Pseudomonadota</taxon>
        <taxon>Gammaproteobacteria</taxon>
        <taxon>Pseudomonadales</taxon>
        <taxon>Pseudomonadaceae</taxon>
        <taxon>Pseudomonas</taxon>
        <taxon>Pseudomonas amygdali</taxon>
    </lineage>
</organism>
<proteinExistence type="predicted"/>
<accession>A0A3M3A5B2</accession>
<dbReference type="Proteomes" id="UP000272627">
    <property type="component" value="Unassembled WGS sequence"/>
</dbReference>
<evidence type="ECO:0000313" key="2">
    <source>
        <dbReference type="Proteomes" id="UP000272627"/>
    </source>
</evidence>
<name>A0A3M3A5B2_PSEA0</name>
<protein>
    <submittedName>
        <fullName evidence="1">Uncharacterized protein</fullName>
    </submittedName>
</protein>
<gene>
    <name evidence="1" type="ORF">ALQ86_05762</name>
</gene>
<dbReference type="EMBL" id="RBOA01000457">
    <property type="protein sequence ID" value="RML95477.1"/>
    <property type="molecule type" value="Genomic_DNA"/>
</dbReference>